<dbReference type="InterPro" id="IPR023296">
    <property type="entry name" value="Glyco_hydro_beta-prop_sf"/>
</dbReference>
<dbReference type="EMBL" id="LJZO01000038">
    <property type="protein sequence ID" value="ROV92270.1"/>
    <property type="molecule type" value="Genomic_DNA"/>
</dbReference>
<evidence type="ECO:0000313" key="2">
    <source>
        <dbReference type="EMBL" id="ROV92270.1"/>
    </source>
</evidence>
<reference evidence="2 3" key="1">
    <citation type="submission" date="2015-09" db="EMBL/GenBank/DDBJ databases">
        <title>Host preference determinants of Valsa canker pathogens revealed by comparative genomics.</title>
        <authorList>
            <person name="Yin Z."/>
            <person name="Huang L."/>
        </authorList>
    </citation>
    <scope>NUCLEOTIDE SEQUENCE [LARGE SCALE GENOMIC DNA]</scope>
    <source>
        <strain evidence="2 3">YSFL</strain>
    </source>
</reference>
<dbReference type="AlphaFoldDB" id="A0A423VML6"/>
<proteinExistence type="predicted"/>
<evidence type="ECO:0008006" key="4">
    <source>
        <dbReference type="Google" id="ProtNLM"/>
    </source>
</evidence>
<name>A0A423VML6_CYTCH</name>
<dbReference type="OrthoDB" id="19657at2759"/>
<dbReference type="PANTHER" id="PTHR43301:SF8">
    <property type="entry name" value="ARABINOSIDASE-RELATED"/>
    <property type="match status" value="1"/>
</dbReference>
<dbReference type="CDD" id="cd08983">
    <property type="entry name" value="GH43_Bt3655-like"/>
    <property type="match status" value="1"/>
</dbReference>
<keyword evidence="1" id="KW-0732">Signal</keyword>
<evidence type="ECO:0000256" key="1">
    <source>
        <dbReference type="SAM" id="SignalP"/>
    </source>
</evidence>
<keyword evidence="3" id="KW-1185">Reference proteome</keyword>
<feature type="signal peptide" evidence="1">
    <location>
        <begin position="1"/>
        <end position="19"/>
    </location>
</feature>
<protein>
    <recommendedName>
        <fullName evidence="4">Arabinosidase</fullName>
    </recommendedName>
</protein>
<comment type="caution">
    <text evidence="2">The sequence shown here is derived from an EMBL/GenBank/DDBJ whole genome shotgun (WGS) entry which is preliminary data.</text>
</comment>
<accession>A0A423VML6</accession>
<dbReference type="SUPFAM" id="SSF75005">
    <property type="entry name" value="Arabinanase/levansucrase/invertase"/>
    <property type="match status" value="1"/>
</dbReference>
<sequence length="336" mass="35799">MRTCPLTLATSLAALLVASSPTSRQADTSYVGYLITTFTDAVPKVQQYLSNGNSASSFTFLNGGEPILASTVGTKAVRDVFLATNDARSEFFIIATDLDINADGFNWDVATRNGSRGIVVWESADLVNWSESSLRIVEDDTAGMVWAPSAVYVPDESLYYVFWSARQYAASDTGHTGAAATLDRIRYATTADFASFSPPADYLAPAGTPLIDQEFQSLGAAGSYARFLKNETVNQVYQETTTGGLFGTWARAGGAAAYVSAQSPLEGPASFADNVTPGLYHLLLDDYTQYVPFQSSDVQAGAWAKSDASGFPTGLKHGSVTPLTQEEYDAVSAAYS</sequence>
<organism evidence="2 3">
    <name type="scientific">Cytospora chrysosperma</name>
    <name type="common">Cytospora canker fungus</name>
    <name type="synonym">Sphaeria chrysosperma</name>
    <dbReference type="NCBI Taxonomy" id="252740"/>
    <lineage>
        <taxon>Eukaryota</taxon>
        <taxon>Fungi</taxon>
        <taxon>Dikarya</taxon>
        <taxon>Ascomycota</taxon>
        <taxon>Pezizomycotina</taxon>
        <taxon>Sordariomycetes</taxon>
        <taxon>Sordariomycetidae</taxon>
        <taxon>Diaporthales</taxon>
        <taxon>Cytosporaceae</taxon>
        <taxon>Cytospora</taxon>
    </lineage>
</organism>
<evidence type="ECO:0000313" key="3">
    <source>
        <dbReference type="Proteomes" id="UP000284375"/>
    </source>
</evidence>
<dbReference type="Gene3D" id="2.115.10.20">
    <property type="entry name" value="Glycosyl hydrolase domain, family 43"/>
    <property type="match status" value="1"/>
</dbReference>
<dbReference type="PANTHER" id="PTHR43301">
    <property type="entry name" value="ARABINAN ENDO-1,5-ALPHA-L-ARABINOSIDASE"/>
    <property type="match status" value="1"/>
</dbReference>
<feature type="chain" id="PRO_5019310511" description="Arabinosidase" evidence="1">
    <location>
        <begin position="20"/>
        <end position="336"/>
    </location>
</feature>
<dbReference type="STRING" id="252740.A0A423VML6"/>
<dbReference type="InterPro" id="IPR050727">
    <property type="entry name" value="GH43_arabinanases"/>
</dbReference>
<gene>
    <name evidence="2" type="ORF">VSDG_07270</name>
</gene>
<dbReference type="Proteomes" id="UP000284375">
    <property type="component" value="Unassembled WGS sequence"/>
</dbReference>